<feature type="transmembrane region" description="Helical" evidence="1">
    <location>
        <begin position="132"/>
        <end position="150"/>
    </location>
</feature>
<organism evidence="2 3">
    <name type="scientific">Aquibacillus halophilus</name>
    <dbReference type="NCBI Taxonomy" id="930132"/>
    <lineage>
        <taxon>Bacteria</taxon>
        <taxon>Bacillati</taxon>
        <taxon>Bacillota</taxon>
        <taxon>Bacilli</taxon>
        <taxon>Bacillales</taxon>
        <taxon>Bacillaceae</taxon>
        <taxon>Aquibacillus</taxon>
    </lineage>
</organism>
<feature type="transmembrane region" description="Helical" evidence="1">
    <location>
        <begin position="257"/>
        <end position="275"/>
    </location>
</feature>
<evidence type="ECO:0000256" key="1">
    <source>
        <dbReference type="SAM" id="Phobius"/>
    </source>
</evidence>
<keyword evidence="1" id="KW-0472">Membrane</keyword>
<dbReference type="EMBL" id="WJNG01000024">
    <property type="protein sequence ID" value="MRH45053.1"/>
    <property type="molecule type" value="Genomic_DNA"/>
</dbReference>
<dbReference type="OrthoDB" id="2942986at2"/>
<feature type="transmembrane region" description="Helical" evidence="1">
    <location>
        <begin position="12"/>
        <end position="30"/>
    </location>
</feature>
<proteinExistence type="predicted"/>
<feature type="transmembrane region" description="Helical" evidence="1">
    <location>
        <begin position="104"/>
        <end position="120"/>
    </location>
</feature>
<evidence type="ECO:0000313" key="2">
    <source>
        <dbReference type="EMBL" id="MRH45053.1"/>
    </source>
</evidence>
<dbReference type="Proteomes" id="UP000799092">
    <property type="component" value="Unassembled WGS sequence"/>
</dbReference>
<feature type="transmembrane region" description="Helical" evidence="1">
    <location>
        <begin position="36"/>
        <end position="56"/>
    </location>
</feature>
<feature type="transmembrane region" description="Helical" evidence="1">
    <location>
        <begin position="225"/>
        <end position="245"/>
    </location>
</feature>
<feature type="transmembrane region" description="Helical" evidence="1">
    <location>
        <begin position="77"/>
        <end position="98"/>
    </location>
</feature>
<dbReference type="RefSeq" id="WP_153738649.1">
    <property type="nucleotide sequence ID" value="NZ_WJNG01000024.1"/>
</dbReference>
<accession>A0A6A8DHA4</accession>
<keyword evidence="3" id="KW-1185">Reference proteome</keyword>
<keyword evidence="1" id="KW-1133">Transmembrane helix</keyword>
<sequence length="279" mass="33429">MKKRKRINRNSIPFLLLAIIHLGMLAFLVVQKRDKTTWLLLLSNVGLAYFFEYIVLNLFNAYTYKPSIIKKRYLDNIFGAILSQGIFVPITTTFLTIFQKGWRWRLGFIFYFMFIEKLFIRLNIYKVNWWKSIYTVILMPIYFFISNKFYKTLLLKKDWSLKIAHFLSIEVIGINLLYISALKREIRFGRGHHHTWREHFIIGPLYSVFLNIILVMNTTKSGLLHRMYTLITFIGIDQILVKFGILKMNFKQSLRTIPIHVFMILVSRTLYHWIYDTKS</sequence>
<comment type="caution">
    <text evidence="2">The sequence shown here is derived from an EMBL/GenBank/DDBJ whole genome shotgun (WGS) entry which is preliminary data.</text>
</comment>
<name>A0A6A8DHA4_9BACI</name>
<reference evidence="2" key="1">
    <citation type="submission" date="2019-11" db="EMBL/GenBank/DDBJ databases">
        <authorList>
            <person name="Li J."/>
        </authorList>
    </citation>
    <scope>NUCLEOTIDE SEQUENCE</scope>
    <source>
        <strain evidence="2">B6B</strain>
    </source>
</reference>
<feature type="transmembrane region" description="Helical" evidence="1">
    <location>
        <begin position="162"/>
        <end position="179"/>
    </location>
</feature>
<dbReference type="AlphaFoldDB" id="A0A6A8DHA4"/>
<keyword evidence="1" id="KW-0812">Transmembrane</keyword>
<gene>
    <name evidence="2" type="ORF">GH741_20640</name>
</gene>
<feature type="transmembrane region" description="Helical" evidence="1">
    <location>
        <begin position="200"/>
        <end position="219"/>
    </location>
</feature>
<protein>
    <submittedName>
        <fullName evidence="2">Uncharacterized protein</fullName>
    </submittedName>
</protein>
<evidence type="ECO:0000313" key="3">
    <source>
        <dbReference type="Proteomes" id="UP000799092"/>
    </source>
</evidence>